<accession>A0A1C7P067</accession>
<feature type="domain" description="FAD-dependent urate hydroxylase HpyO/Asp monooxygenase CreE-like FAD/NAD(P)-binding" evidence="1">
    <location>
        <begin position="24"/>
        <end position="179"/>
    </location>
</feature>
<dbReference type="RefSeq" id="WP_068955046.1">
    <property type="nucleotide sequence ID" value="NZ_LGLV01000009.1"/>
</dbReference>
<keyword evidence="3" id="KW-1185">Reference proteome</keyword>
<name>A0A1C7P067_9HYPH</name>
<protein>
    <recommendedName>
        <fullName evidence="1">FAD-dependent urate hydroxylase HpyO/Asp monooxygenase CreE-like FAD/NAD(P)-binding domain-containing protein</fullName>
    </recommendedName>
</protein>
<dbReference type="PANTHER" id="PTHR40254">
    <property type="entry name" value="BLR0577 PROTEIN"/>
    <property type="match status" value="1"/>
</dbReference>
<gene>
    <name evidence="2" type="ORF">ADU59_15540</name>
</gene>
<dbReference type="PANTHER" id="PTHR40254:SF1">
    <property type="entry name" value="BLR0577 PROTEIN"/>
    <property type="match status" value="1"/>
</dbReference>
<comment type="caution">
    <text evidence="2">The sequence shown here is derived from an EMBL/GenBank/DDBJ whole genome shotgun (WGS) entry which is preliminary data.</text>
</comment>
<dbReference type="Pfam" id="PF13454">
    <property type="entry name" value="NAD_binding_9"/>
    <property type="match status" value="1"/>
</dbReference>
<dbReference type="SUPFAM" id="SSF51905">
    <property type="entry name" value="FAD/NAD(P)-binding domain"/>
    <property type="match status" value="1"/>
</dbReference>
<sequence length="463" mass="50666">MTLFPPHLSDSSQRADTGPLAKIAIVGRGFTGIMTAIALLKGFDRPFHLVMFDPQPKIDGGESVSQSATTVLNSRVRDLSVDPQARDDFRQWLETDEAWRNRQDPAELNVEQSFVPGEIFSAYVYQRFSEVLRRRTDVIVQVCPESVTAIDRHPGRGLSIFFGDQQRTRFDAVFLATGYGLRDGADEPSTLSAVRDTVVIGGGVHAVDRALRLLAAGEASHVTLISASGFLPQSHARAAVGPVTSDRPLPGTLRGAFRFLREAANTADAEGSGWQGIMNGFRLRARDLWEGLTPEERRRFKRHVKAIYDSHRNRLPPEHYRRLHEALASGAITVRKGKVERIAINGVLLATAAGLEVLPADRTIDCRFRPTDIDSPLFRSVLRTGLARRDEVELGILVDRFGRALAAPDLFQGLFAMGPLGLGSLPDIDLVPEIVAQTHAAASALGSWIDELAEMGDVVRGAV</sequence>
<dbReference type="Proteomes" id="UP000093111">
    <property type="component" value="Unassembled WGS sequence"/>
</dbReference>
<proteinExistence type="predicted"/>
<dbReference type="PATRIC" id="fig|1612624.7.peg.5032"/>
<evidence type="ECO:0000313" key="3">
    <source>
        <dbReference type="Proteomes" id="UP000093111"/>
    </source>
</evidence>
<dbReference type="OrthoDB" id="101972at2"/>
<dbReference type="InterPro" id="IPR036188">
    <property type="entry name" value="FAD/NAD-bd_sf"/>
</dbReference>
<dbReference type="InterPro" id="IPR038732">
    <property type="entry name" value="HpyO/CreE_NAD-binding"/>
</dbReference>
<dbReference type="EMBL" id="LGLV01000009">
    <property type="protein sequence ID" value="OBZ94600.1"/>
    <property type="molecule type" value="Genomic_DNA"/>
</dbReference>
<dbReference type="AlphaFoldDB" id="A0A1C7P067"/>
<reference evidence="2 3" key="1">
    <citation type="journal article" date="2016" name="Syst. Appl. Microbiol.">
        <title>Pararhizobium polonicum sp. nov. isolated from tumors on stone fruit rootstocks.</title>
        <authorList>
            <person name="Pulawska J."/>
            <person name="Kuzmanovic N."/>
            <person name="Willems A."/>
            <person name="Pothier J.F."/>
        </authorList>
    </citation>
    <scope>NUCLEOTIDE SEQUENCE [LARGE SCALE GENOMIC DNA]</scope>
    <source>
        <strain evidence="2 3">F5.1</strain>
    </source>
</reference>
<dbReference type="SUPFAM" id="SSF51971">
    <property type="entry name" value="Nucleotide-binding domain"/>
    <property type="match status" value="1"/>
</dbReference>
<evidence type="ECO:0000313" key="2">
    <source>
        <dbReference type="EMBL" id="OBZ94600.1"/>
    </source>
</evidence>
<evidence type="ECO:0000259" key="1">
    <source>
        <dbReference type="Pfam" id="PF13454"/>
    </source>
</evidence>
<organism evidence="2 3">
    <name type="scientific">Pararhizobium polonicum</name>
    <dbReference type="NCBI Taxonomy" id="1612624"/>
    <lineage>
        <taxon>Bacteria</taxon>
        <taxon>Pseudomonadati</taxon>
        <taxon>Pseudomonadota</taxon>
        <taxon>Alphaproteobacteria</taxon>
        <taxon>Hyphomicrobiales</taxon>
        <taxon>Rhizobiaceae</taxon>
        <taxon>Rhizobium/Agrobacterium group</taxon>
        <taxon>Pararhizobium</taxon>
    </lineage>
</organism>
<dbReference type="InterPro" id="IPR052189">
    <property type="entry name" value="L-asp_N-monooxygenase_NS-form"/>
</dbReference>